<sequence>MADDDALLPLPLDAALPEAVAVDDDALTPEAAEAVQRGLAEATHRAYDEDWKKFTAWCAAQGRTPMPATGATLASFVTDLTRTTDLSPASIERVLGSIQGRRQAADLATNAKAARMVIKGHRREWAQAGGRRKRAHAITTADLRAMLATRPENTLAHLRDRALVLLGYTMLARRSELSVLDVADLSFTEDGLEVFIATSKTDTASAGALVQVTYGTHRLTCAVRTARAYTDALAAAGVTSGPLLRGVDRHGRPAGTPDTLIRGTGRMSGDGINRAVKAMAADAGLEGVSAHSLRSGPATATARRGVDRSEIAAQGRWAESSTAINAYIRPARGWEHNMLRKLDL</sequence>
<dbReference type="Gene3D" id="1.10.150.130">
    <property type="match status" value="1"/>
</dbReference>
<keyword evidence="5" id="KW-1185">Reference proteome</keyword>
<evidence type="ECO:0000256" key="1">
    <source>
        <dbReference type="ARBA" id="ARBA00023125"/>
    </source>
</evidence>
<keyword evidence="1" id="KW-0238">DNA-binding</keyword>
<organism evidence="4 5">
    <name type="scientific">Nocardiopsis endophytica</name>
    <dbReference type="NCBI Taxonomy" id="3018445"/>
    <lineage>
        <taxon>Bacteria</taxon>
        <taxon>Bacillati</taxon>
        <taxon>Actinomycetota</taxon>
        <taxon>Actinomycetes</taxon>
        <taxon>Streptosporangiales</taxon>
        <taxon>Nocardiopsidaceae</taxon>
        <taxon>Nocardiopsis</taxon>
    </lineage>
</organism>
<dbReference type="SUPFAM" id="SSF47823">
    <property type="entry name" value="lambda integrase-like, N-terminal domain"/>
    <property type="match status" value="1"/>
</dbReference>
<evidence type="ECO:0000256" key="2">
    <source>
        <dbReference type="ARBA" id="ARBA00023172"/>
    </source>
</evidence>
<dbReference type="InterPro" id="IPR052925">
    <property type="entry name" value="Phage_Integrase-like_Recomb"/>
</dbReference>
<reference evidence="4 5" key="1">
    <citation type="submission" date="2023-01" db="EMBL/GenBank/DDBJ databases">
        <title>Draft genome sequence of Nocardiopsis sp. RSe5-2 isolated from halophytes.</title>
        <authorList>
            <person name="Duangmal K."/>
            <person name="Chantavorakit T."/>
        </authorList>
    </citation>
    <scope>NUCLEOTIDE SEQUENCE [LARGE SCALE GENOMIC DNA]</scope>
    <source>
        <strain evidence="4 5">RSe5-2</strain>
    </source>
</reference>
<keyword evidence="2" id="KW-0233">DNA recombination</keyword>
<proteinExistence type="predicted"/>
<dbReference type="SUPFAM" id="SSF56349">
    <property type="entry name" value="DNA breaking-rejoining enzymes"/>
    <property type="match status" value="1"/>
</dbReference>
<evidence type="ECO:0000259" key="3">
    <source>
        <dbReference type="PROSITE" id="PS51898"/>
    </source>
</evidence>
<dbReference type="EMBL" id="JAQFWQ010000008">
    <property type="protein sequence ID" value="MDA2809892.1"/>
    <property type="molecule type" value="Genomic_DNA"/>
</dbReference>
<comment type="caution">
    <text evidence="4">The sequence shown here is derived from an EMBL/GenBank/DDBJ whole genome shotgun (WGS) entry which is preliminary data.</text>
</comment>
<dbReference type="PANTHER" id="PTHR34605">
    <property type="entry name" value="PHAGE_INTEGRASE DOMAIN-CONTAINING PROTEIN"/>
    <property type="match status" value="1"/>
</dbReference>
<dbReference type="InterPro" id="IPR010998">
    <property type="entry name" value="Integrase_recombinase_N"/>
</dbReference>
<dbReference type="Gene3D" id="1.10.443.10">
    <property type="entry name" value="Intergrase catalytic core"/>
    <property type="match status" value="1"/>
</dbReference>
<dbReference type="PROSITE" id="PS51898">
    <property type="entry name" value="TYR_RECOMBINASE"/>
    <property type="match status" value="1"/>
</dbReference>
<protein>
    <submittedName>
        <fullName evidence="4">Tyrosine-type recombinase/integrase</fullName>
    </submittedName>
</protein>
<dbReference type="RefSeq" id="WP_270683796.1">
    <property type="nucleotide sequence ID" value="NZ_JAQFWQ010000008.1"/>
</dbReference>
<accession>A0ABT4U0K1</accession>
<name>A0ABT4U0K1_9ACTN</name>
<gene>
    <name evidence="4" type="ORF">O4J56_04515</name>
</gene>
<dbReference type="PANTHER" id="PTHR34605:SF4">
    <property type="entry name" value="DNA ADENINE METHYLTRANSFERASE"/>
    <property type="match status" value="1"/>
</dbReference>
<dbReference type="InterPro" id="IPR002104">
    <property type="entry name" value="Integrase_catalytic"/>
</dbReference>
<evidence type="ECO:0000313" key="4">
    <source>
        <dbReference type="EMBL" id="MDA2809892.1"/>
    </source>
</evidence>
<dbReference type="Pfam" id="PF00589">
    <property type="entry name" value="Phage_integrase"/>
    <property type="match status" value="1"/>
</dbReference>
<evidence type="ECO:0000313" key="5">
    <source>
        <dbReference type="Proteomes" id="UP001527866"/>
    </source>
</evidence>
<dbReference type="InterPro" id="IPR013762">
    <property type="entry name" value="Integrase-like_cat_sf"/>
</dbReference>
<dbReference type="Proteomes" id="UP001527866">
    <property type="component" value="Unassembled WGS sequence"/>
</dbReference>
<dbReference type="InterPro" id="IPR011010">
    <property type="entry name" value="DNA_brk_join_enz"/>
</dbReference>
<feature type="domain" description="Tyr recombinase" evidence="3">
    <location>
        <begin position="133"/>
        <end position="340"/>
    </location>
</feature>